<gene>
    <name evidence="1" type="ORF">LSTR_LSTR012585</name>
</gene>
<protein>
    <submittedName>
        <fullName evidence="1">Uncharacterized protein</fullName>
    </submittedName>
</protein>
<keyword evidence="2" id="KW-1185">Reference proteome</keyword>
<sequence>MVTQAAGNPIPATAKPAIVTPAAGNQIPVTGTVHVVNSMNPYPSIMPVTVTNFATPTVNQSIMIGCLTEEWYQFLNNSQFSSSLSSILPPSIIKHQQQL</sequence>
<reference evidence="1 2" key="1">
    <citation type="journal article" date="2017" name="Gigascience">
        <title>Genome sequence of the small brown planthopper, Laodelphax striatellus.</title>
        <authorList>
            <person name="Zhu J."/>
            <person name="Jiang F."/>
            <person name="Wang X."/>
            <person name="Yang P."/>
            <person name="Bao Y."/>
            <person name="Zhao W."/>
            <person name="Wang W."/>
            <person name="Lu H."/>
            <person name="Wang Q."/>
            <person name="Cui N."/>
            <person name="Li J."/>
            <person name="Chen X."/>
            <person name="Luo L."/>
            <person name="Yu J."/>
            <person name="Kang L."/>
            <person name="Cui F."/>
        </authorList>
    </citation>
    <scope>NUCLEOTIDE SEQUENCE [LARGE SCALE GENOMIC DNA]</scope>
    <source>
        <strain evidence="1">Lst14</strain>
    </source>
</reference>
<dbReference type="Proteomes" id="UP000291343">
    <property type="component" value="Unassembled WGS sequence"/>
</dbReference>
<dbReference type="EMBL" id="QKKF02015052">
    <property type="protein sequence ID" value="RZF42451.1"/>
    <property type="molecule type" value="Genomic_DNA"/>
</dbReference>
<comment type="caution">
    <text evidence="1">The sequence shown here is derived from an EMBL/GenBank/DDBJ whole genome shotgun (WGS) entry which is preliminary data.</text>
</comment>
<organism evidence="1 2">
    <name type="scientific">Laodelphax striatellus</name>
    <name type="common">Small brown planthopper</name>
    <name type="synonym">Delphax striatella</name>
    <dbReference type="NCBI Taxonomy" id="195883"/>
    <lineage>
        <taxon>Eukaryota</taxon>
        <taxon>Metazoa</taxon>
        <taxon>Ecdysozoa</taxon>
        <taxon>Arthropoda</taxon>
        <taxon>Hexapoda</taxon>
        <taxon>Insecta</taxon>
        <taxon>Pterygota</taxon>
        <taxon>Neoptera</taxon>
        <taxon>Paraneoptera</taxon>
        <taxon>Hemiptera</taxon>
        <taxon>Auchenorrhyncha</taxon>
        <taxon>Fulgoroidea</taxon>
        <taxon>Delphacidae</taxon>
        <taxon>Criomorphinae</taxon>
        <taxon>Laodelphax</taxon>
    </lineage>
</organism>
<name>A0A482XAX1_LAOST</name>
<evidence type="ECO:0000313" key="1">
    <source>
        <dbReference type="EMBL" id="RZF42451.1"/>
    </source>
</evidence>
<dbReference type="InParanoid" id="A0A482XAX1"/>
<accession>A0A482XAX1</accession>
<evidence type="ECO:0000313" key="2">
    <source>
        <dbReference type="Proteomes" id="UP000291343"/>
    </source>
</evidence>
<proteinExistence type="predicted"/>
<dbReference type="AlphaFoldDB" id="A0A482XAX1"/>